<accession>A0ABQ6Q1K7</accession>
<name>A0ABQ6Q1K7_9BACT</name>
<organism evidence="1 2">
    <name type="scientific">Algoriphagus taiwanensis</name>
    <dbReference type="NCBI Taxonomy" id="1445656"/>
    <lineage>
        <taxon>Bacteria</taxon>
        <taxon>Pseudomonadati</taxon>
        <taxon>Bacteroidota</taxon>
        <taxon>Cytophagia</taxon>
        <taxon>Cytophagales</taxon>
        <taxon>Cyclobacteriaceae</taxon>
        <taxon>Algoriphagus</taxon>
    </lineage>
</organism>
<comment type="caution">
    <text evidence="1">The sequence shown here is derived from an EMBL/GenBank/DDBJ whole genome shotgun (WGS) entry which is preliminary data.</text>
</comment>
<dbReference type="EMBL" id="BTPE01000007">
    <property type="protein sequence ID" value="GMQ34070.1"/>
    <property type="molecule type" value="Genomic_DNA"/>
</dbReference>
<sequence length="456" mass="51019">MKSYTASTPVSPVKWAFLALISLIFLNSSCSDPSRIGIELAPDNNQIGVFYREFALDAQMILLDSFNTTNSTILLAGHEQDDLFGVTEATAFSRMFLDVTEDRPRNDAILDSTFFSLDVVSVNGSNLDQPKKYSVHQLTEPILDTLYYNFDQLDYQPTPFAEVEATFGDVKDTTLVFPVDETFADDFFVRLRNTREFQTLFEFRDYFPGFALQAREGDNTSIGVALGGNTSLTFFFHYAGDTVASAFTISTFSSRSFNGIKSDRSGTPTQVIVDKGKTYDVGPIVGMKSGLAMALKVDTSPIDAFLDTLSGVTFNQINLNIGPIEAQDEDNNPISAMVMKFIDSENRVLLSSLPAKNELHVQGDGQPQVIEDENGNLVPNNFFASAAVLQFDSENKEYRTRITSHVNAIFRGQLQRQDWLLFAETPAQGIEFRRSMRQYKINKDKIKVQVIYSRTR</sequence>
<dbReference type="Proteomes" id="UP001307705">
    <property type="component" value="Unassembled WGS sequence"/>
</dbReference>
<evidence type="ECO:0000313" key="2">
    <source>
        <dbReference type="Proteomes" id="UP001307705"/>
    </source>
</evidence>
<evidence type="ECO:0008006" key="3">
    <source>
        <dbReference type="Google" id="ProtNLM"/>
    </source>
</evidence>
<gene>
    <name evidence="1" type="ORF">Ataiwa_23420</name>
</gene>
<dbReference type="Pfam" id="PF14092">
    <property type="entry name" value="DUF4270"/>
    <property type="match status" value="1"/>
</dbReference>
<proteinExistence type="predicted"/>
<dbReference type="InterPro" id="IPR025366">
    <property type="entry name" value="DUF4270"/>
</dbReference>
<reference evidence="1 2" key="1">
    <citation type="submission" date="2023-08" db="EMBL/GenBank/DDBJ databases">
        <title>Draft genome sequence of Algoriphagus taiwanensis.</title>
        <authorList>
            <person name="Takatani N."/>
            <person name="Hosokawa M."/>
            <person name="Sawabe T."/>
        </authorList>
    </citation>
    <scope>NUCLEOTIDE SEQUENCE [LARGE SCALE GENOMIC DNA]</scope>
    <source>
        <strain evidence="1 2">JCM 19755</strain>
    </source>
</reference>
<dbReference type="RefSeq" id="WP_338228902.1">
    <property type="nucleotide sequence ID" value="NZ_BTPE01000007.1"/>
</dbReference>
<protein>
    <recommendedName>
        <fullName evidence="3">DUF4270 family protein</fullName>
    </recommendedName>
</protein>
<keyword evidence="2" id="KW-1185">Reference proteome</keyword>
<evidence type="ECO:0000313" key="1">
    <source>
        <dbReference type="EMBL" id="GMQ34070.1"/>
    </source>
</evidence>